<dbReference type="InterPro" id="IPR001055">
    <property type="entry name" value="Adrenodoxin-like"/>
</dbReference>
<dbReference type="Gene3D" id="3.10.20.30">
    <property type="match status" value="1"/>
</dbReference>
<accession>A0A1D6NT01</accession>
<proteinExistence type="predicted"/>
<dbReference type="ExpressionAtlas" id="A0A1D6NT01">
    <property type="expression patterns" value="baseline and differential"/>
</dbReference>
<keyword evidence="3" id="KW-0408">Iron</keyword>
<dbReference type="PANTHER" id="PTHR23426:SF71">
    <property type="entry name" value="2FE-2S FERREDOXIN-TYPE DOMAIN-CONTAINING PROTEIN"/>
    <property type="match status" value="1"/>
</dbReference>
<keyword evidence="1" id="KW-0001">2Fe-2S</keyword>
<protein>
    <submittedName>
        <fullName evidence="6">Adrenodoxin-like protein 2 mitochondrial</fullName>
    </submittedName>
</protein>
<evidence type="ECO:0000256" key="2">
    <source>
        <dbReference type="ARBA" id="ARBA00022723"/>
    </source>
</evidence>
<dbReference type="SMR" id="A0A1D6NT01"/>
<name>A0A1D6NT01_MAIZE</name>
<dbReference type="PROSITE" id="PS51085">
    <property type="entry name" value="2FE2S_FER_2"/>
    <property type="match status" value="1"/>
</dbReference>
<dbReference type="AlphaFoldDB" id="A0A1D6NT01"/>
<dbReference type="GO" id="GO:0046872">
    <property type="term" value="F:metal ion binding"/>
    <property type="evidence" value="ECO:0007669"/>
    <property type="project" value="UniProtKB-KW"/>
</dbReference>
<dbReference type="CDD" id="cd00207">
    <property type="entry name" value="fer2"/>
    <property type="match status" value="1"/>
</dbReference>
<evidence type="ECO:0000313" key="6">
    <source>
        <dbReference type="EMBL" id="AQL01357.1"/>
    </source>
</evidence>
<gene>
    <name evidence="6" type="ORF">ZEAMMB73_Zm00001d045029</name>
</gene>
<dbReference type="PRINTS" id="PR00355">
    <property type="entry name" value="ADRENODOXIN"/>
</dbReference>
<dbReference type="STRING" id="4577.A0A1D6NT01"/>
<dbReference type="InterPro" id="IPR036010">
    <property type="entry name" value="2Fe-2S_ferredoxin-like_sf"/>
</dbReference>
<dbReference type="FunCoup" id="A0A1D6NT01">
    <property type="interactions" value="1814"/>
</dbReference>
<keyword evidence="4" id="KW-0411">Iron-sulfur</keyword>
<evidence type="ECO:0000256" key="3">
    <source>
        <dbReference type="ARBA" id="ARBA00023004"/>
    </source>
</evidence>
<dbReference type="GO" id="GO:0051537">
    <property type="term" value="F:2 iron, 2 sulfur cluster binding"/>
    <property type="evidence" value="ECO:0007669"/>
    <property type="project" value="UniProtKB-KW"/>
</dbReference>
<dbReference type="PANTHER" id="PTHR23426">
    <property type="entry name" value="FERREDOXIN/ADRENODOXIN"/>
    <property type="match status" value="1"/>
</dbReference>
<dbReference type="InterPro" id="IPR012675">
    <property type="entry name" value="Beta-grasp_dom_sf"/>
</dbReference>
<reference evidence="6" key="1">
    <citation type="submission" date="2015-12" db="EMBL/GenBank/DDBJ databases">
        <title>Update maize B73 reference genome by single molecule sequencing technologies.</title>
        <authorList>
            <consortium name="Maize Genome Sequencing Project"/>
            <person name="Ware D."/>
        </authorList>
    </citation>
    <scope>NUCLEOTIDE SEQUENCE</scope>
    <source>
        <tissue evidence="6">Seedling</tissue>
    </source>
</reference>
<sequence length="244" mass="27049">MFPRISRLGARLLRESRAETRAGWLSVSLSVGDRCYFYLAGNLLNSQRIFFQDHVNRHSIPVVTPAVLSMRNALLSTATSGDQDESSQAKDKYHLTQILLTWNSFVIVGRSSPLMIVEVIFLHTVNRISVTFVNKDGSEKTICVPVGMSMLEAAHENDIELEGACEGSLACSTCHVIVMDVKYYNKLEDPADEENDMLDLAFGLTETSRLGCQVIAKPELDGMRLALPVATRNFAVDGYVPKPH</sequence>
<dbReference type="InterPro" id="IPR001041">
    <property type="entry name" value="2Fe-2S_ferredoxin-type"/>
</dbReference>
<comment type="cofactor">
    <cofactor evidence="5">
        <name>[2Fe-2S] cluster</name>
        <dbReference type="ChEBI" id="CHEBI:190135"/>
    </cofactor>
</comment>
<dbReference type="InParanoid" id="A0A1D6NT01"/>
<dbReference type="InterPro" id="IPR018298">
    <property type="entry name" value="Adrenodoxin_Fe-S_BS"/>
</dbReference>
<evidence type="ECO:0000256" key="5">
    <source>
        <dbReference type="ARBA" id="ARBA00034078"/>
    </source>
</evidence>
<keyword evidence="2" id="KW-0479">Metal-binding</keyword>
<evidence type="ECO:0000256" key="1">
    <source>
        <dbReference type="ARBA" id="ARBA00022714"/>
    </source>
</evidence>
<dbReference type="Pfam" id="PF00111">
    <property type="entry name" value="Fer2"/>
    <property type="match status" value="1"/>
</dbReference>
<organism evidence="6">
    <name type="scientific">Zea mays</name>
    <name type="common">Maize</name>
    <dbReference type="NCBI Taxonomy" id="4577"/>
    <lineage>
        <taxon>Eukaryota</taxon>
        <taxon>Viridiplantae</taxon>
        <taxon>Streptophyta</taxon>
        <taxon>Embryophyta</taxon>
        <taxon>Tracheophyta</taxon>
        <taxon>Spermatophyta</taxon>
        <taxon>Magnoliopsida</taxon>
        <taxon>Liliopsida</taxon>
        <taxon>Poales</taxon>
        <taxon>Poaceae</taxon>
        <taxon>PACMAD clade</taxon>
        <taxon>Panicoideae</taxon>
        <taxon>Andropogonodae</taxon>
        <taxon>Andropogoneae</taxon>
        <taxon>Tripsacinae</taxon>
        <taxon>Zea</taxon>
    </lineage>
</organism>
<dbReference type="PROSITE" id="PS00814">
    <property type="entry name" value="ADX"/>
    <property type="match status" value="1"/>
</dbReference>
<dbReference type="EMBL" id="CM000785">
    <property type="protein sequence ID" value="AQL01357.1"/>
    <property type="molecule type" value="Genomic_DNA"/>
</dbReference>
<dbReference type="SUPFAM" id="SSF54292">
    <property type="entry name" value="2Fe-2S ferredoxin-like"/>
    <property type="match status" value="1"/>
</dbReference>
<dbReference type="GO" id="GO:0140647">
    <property type="term" value="P:P450-containing electron transport chain"/>
    <property type="evidence" value="ECO:0007669"/>
    <property type="project" value="InterPro"/>
</dbReference>
<dbReference type="IntAct" id="A0A1D6NT01">
    <property type="interactions" value="6"/>
</dbReference>
<evidence type="ECO:0000256" key="4">
    <source>
        <dbReference type="ARBA" id="ARBA00023014"/>
    </source>
</evidence>